<dbReference type="OrthoDB" id="9806014at2"/>
<gene>
    <name evidence="4" type="primary">infC</name>
    <name evidence="9" type="ORF">H8702_03040</name>
</gene>
<evidence type="ECO:0000256" key="5">
    <source>
        <dbReference type="NCBIfam" id="TIGR00168"/>
    </source>
</evidence>
<dbReference type="PROSITE" id="PS00938">
    <property type="entry name" value="IF3"/>
    <property type="match status" value="1"/>
</dbReference>
<dbReference type="PANTHER" id="PTHR10938:SF0">
    <property type="entry name" value="TRANSLATION INITIATION FACTOR IF-3, MITOCHONDRIAL"/>
    <property type="match status" value="1"/>
</dbReference>
<dbReference type="Pfam" id="PF00707">
    <property type="entry name" value="IF3_C"/>
    <property type="match status" value="1"/>
</dbReference>
<dbReference type="InterPro" id="IPR019815">
    <property type="entry name" value="Translation_initiation_fac_3_C"/>
</dbReference>
<keyword evidence="10" id="KW-1185">Reference proteome</keyword>
<sequence>MTISNNKELLINESIREKEVRVVDADGSQLGILPLKEALNIAASKNLDLVDIAPQAKPPVCRIMDYGKYRYEQAKREKEARKNQKTIEIKEVRMSLNIDTHDFNTKVNAAKKFLSAGNKVKVSVRYRGRELAHPELGRGLLERFKDDCSEVGVVDKQPKMEGRSLVMFIASKPVK</sequence>
<protein>
    <recommendedName>
        <fullName evidence="4 5">Translation initiation factor IF-3</fullName>
    </recommendedName>
</protein>
<dbReference type="GO" id="GO:0003743">
    <property type="term" value="F:translation initiation factor activity"/>
    <property type="evidence" value="ECO:0007669"/>
    <property type="project" value="UniProtKB-UniRule"/>
</dbReference>
<evidence type="ECO:0000256" key="6">
    <source>
        <dbReference type="RuleBase" id="RU000646"/>
    </source>
</evidence>
<dbReference type="InterPro" id="IPR019813">
    <property type="entry name" value="Translation_initiation_fac3_CS"/>
</dbReference>
<dbReference type="SUPFAM" id="SSF55200">
    <property type="entry name" value="Translation initiation factor IF3, C-terminal domain"/>
    <property type="match status" value="1"/>
</dbReference>
<comment type="subunit">
    <text evidence="4 6">Monomer.</text>
</comment>
<evidence type="ECO:0000313" key="9">
    <source>
        <dbReference type="EMBL" id="MBC8610099.1"/>
    </source>
</evidence>
<feature type="domain" description="Translation initiation factor 3 N-terminal" evidence="8">
    <location>
        <begin position="11"/>
        <end position="80"/>
    </location>
</feature>
<dbReference type="InterPro" id="IPR001288">
    <property type="entry name" value="Translation_initiation_fac_3"/>
</dbReference>
<dbReference type="InterPro" id="IPR019814">
    <property type="entry name" value="Translation_initiation_fac_3_N"/>
</dbReference>
<evidence type="ECO:0000256" key="2">
    <source>
        <dbReference type="ARBA" id="ARBA00022540"/>
    </source>
</evidence>
<dbReference type="AlphaFoldDB" id="A0A8J6NZX8"/>
<dbReference type="InterPro" id="IPR036788">
    <property type="entry name" value="T_IF-3_C_sf"/>
</dbReference>
<dbReference type="SUPFAM" id="SSF54364">
    <property type="entry name" value="Translation initiation factor IF3, N-terminal domain"/>
    <property type="match status" value="1"/>
</dbReference>
<reference evidence="9" key="1">
    <citation type="submission" date="2020-08" db="EMBL/GenBank/DDBJ databases">
        <title>Genome public.</title>
        <authorList>
            <person name="Liu C."/>
            <person name="Sun Q."/>
        </authorList>
    </citation>
    <scope>NUCLEOTIDE SEQUENCE</scope>
    <source>
        <strain evidence="9">NSJ-15</strain>
    </source>
</reference>
<dbReference type="Gene3D" id="3.30.110.10">
    <property type="entry name" value="Translation initiation factor 3 (IF-3), C-terminal domain"/>
    <property type="match status" value="1"/>
</dbReference>
<dbReference type="EMBL" id="JACRTL010000001">
    <property type="protein sequence ID" value="MBC8610099.1"/>
    <property type="molecule type" value="Genomic_DNA"/>
</dbReference>
<dbReference type="GO" id="GO:0032790">
    <property type="term" value="P:ribosome disassembly"/>
    <property type="evidence" value="ECO:0007669"/>
    <property type="project" value="TreeGrafter"/>
</dbReference>
<dbReference type="Pfam" id="PF05198">
    <property type="entry name" value="IF3_N"/>
    <property type="match status" value="1"/>
</dbReference>
<evidence type="ECO:0000313" key="10">
    <source>
        <dbReference type="Proteomes" id="UP000632659"/>
    </source>
</evidence>
<keyword evidence="4" id="KW-0963">Cytoplasm</keyword>
<accession>A0A8J6NZX8</accession>
<comment type="subcellular location">
    <subcellularLocation>
        <location evidence="4 6">Cytoplasm</location>
    </subcellularLocation>
</comment>
<dbReference type="PANTHER" id="PTHR10938">
    <property type="entry name" value="TRANSLATION INITIATION FACTOR IF-3"/>
    <property type="match status" value="1"/>
</dbReference>
<organism evidence="9 10">
    <name type="scientific">Massiliimalia timonensis</name>
    <dbReference type="NCBI Taxonomy" id="1987501"/>
    <lineage>
        <taxon>Bacteria</taxon>
        <taxon>Bacillati</taxon>
        <taxon>Bacillota</taxon>
        <taxon>Clostridia</taxon>
        <taxon>Eubacteriales</taxon>
        <taxon>Oscillospiraceae</taxon>
        <taxon>Massiliimalia</taxon>
    </lineage>
</organism>
<dbReference type="GO" id="GO:0005829">
    <property type="term" value="C:cytosol"/>
    <property type="evidence" value="ECO:0007669"/>
    <property type="project" value="TreeGrafter"/>
</dbReference>
<dbReference type="RefSeq" id="WP_093988516.1">
    <property type="nucleotide sequence ID" value="NZ_FYDD01000003.1"/>
</dbReference>
<dbReference type="FunFam" id="3.30.110.10:FF:000001">
    <property type="entry name" value="Translation initiation factor IF-3"/>
    <property type="match status" value="1"/>
</dbReference>
<evidence type="ECO:0000259" key="7">
    <source>
        <dbReference type="Pfam" id="PF00707"/>
    </source>
</evidence>
<keyword evidence="3 4" id="KW-0648">Protein biosynthesis</keyword>
<dbReference type="Gene3D" id="3.10.20.80">
    <property type="entry name" value="Translation initiation factor 3 (IF-3), N-terminal domain"/>
    <property type="match status" value="1"/>
</dbReference>
<keyword evidence="2 4" id="KW-0396">Initiation factor</keyword>
<evidence type="ECO:0000259" key="8">
    <source>
        <dbReference type="Pfam" id="PF05198"/>
    </source>
</evidence>
<evidence type="ECO:0000256" key="1">
    <source>
        <dbReference type="ARBA" id="ARBA00005439"/>
    </source>
</evidence>
<comment type="function">
    <text evidence="4 6">IF-3 binds to the 30S ribosomal subunit and shifts the equilibrium between 70S ribosomes and their 50S and 30S subunits in favor of the free subunits, thus enhancing the availability of 30S subunits on which protein synthesis initiation begins.</text>
</comment>
<dbReference type="HAMAP" id="MF_00080">
    <property type="entry name" value="IF_3"/>
    <property type="match status" value="1"/>
</dbReference>
<evidence type="ECO:0000256" key="3">
    <source>
        <dbReference type="ARBA" id="ARBA00022917"/>
    </source>
</evidence>
<name>A0A8J6NZX8_9FIRM</name>
<comment type="caution">
    <text evidence="9">The sequence shown here is derived from an EMBL/GenBank/DDBJ whole genome shotgun (WGS) entry which is preliminary data.</text>
</comment>
<dbReference type="InterPro" id="IPR036787">
    <property type="entry name" value="T_IF-3_N_sf"/>
</dbReference>
<dbReference type="NCBIfam" id="TIGR00168">
    <property type="entry name" value="infC"/>
    <property type="match status" value="1"/>
</dbReference>
<dbReference type="GO" id="GO:0016020">
    <property type="term" value="C:membrane"/>
    <property type="evidence" value="ECO:0007669"/>
    <property type="project" value="TreeGrafter"/>
</dbReference>
<dbReference type="FunFam" id="3.10.20.80:FF:000001">
    <property type="entry name" value="Translation initiation factor IF-3"/>
    <property type="match status" value="1"/>
</dbReference>
<evidence type="ECO:0000256" key="4">
    <source>
        <dbReference type="HAMAP-Rule" id="MF_00080"/>
    </source>
</evidence>
<comment type="similarity">
    <text evidence="1 4 6">Belongs to the IF-3 family.</text>
</comment>
<dbReference type="GO" id="GO:0043022">
    <property type="term" value="F:ribosome binding"/>
    <property type="evidence" value="ECO:0007669"/>
    <property type="project" value="UniProtKB-ARBA"/>
</dbReference>
<feature type="domain" description="Translation initiation factor 3 C-terminal" evidence="7">
    <location>
        <begin position="87"/>
        <end position="172"/>
    </location>
</feature>
<dbReference type="Proteomes" id="UP000632659">
    <property type="component" value="Unassembled WGS sequence"/>
</dbReference>
<proteinExistence type="inferred from homology"/>